<evidence type="ECO:0000256" key="4">
    <source>
        <dbReference type="ARBA" id="ARBA00022617"/>
    </source>
</evidence>
<evidence type="ECO:0000256" key="9">
    <source>
        <dbReference type="PIRSR" id="PIRSR602401-1"/>
    </source>
</evidence>
<name>A0A0C3DH04_9AGAM</name>
<feature type="binding site" description="axial binding residue" evidence="9">
    <location>
        <position position="454"/>
    </location>
    <ligand>
        <name>heme</name>
        <dbReference type="ChEBI" id="CHEBI:30413"/>
    </ligand>
    <ligandPart>
        <name>Fe</name>
        <dbReference type="ChEBI" id="CHEBI:18248"/>
    </ligandPart>
</feature>
<dbReference type="PROSITE" id="PS00086">
    <property type="entry name" value="CYTOCHROME_P450"/>
    <property type="match status" value="1"/>
</dbReference>
<evidence type="ECO:0000256" key="1">
    <source>
        <dbReference type="ARBA" id="ARBA00001971"/>
    </source>
</evidence>
<dbReference type="InterPro" id="IPR017972">
    <property type="entry name" value="Cyt_P450_CS"/>
</dbReference>
<dbReference type="HOGENOM" id="CLU_001570_2_3_1"/>
<dbReference type="GO" id="GO:0016705">
    <property type="term" value="F:oxidoreductase activity, acting on paired donors, with incorporation or reduction of molecular oxygen"/>
    <property type="evidence" value="ECO:0007669"/>
    <property type="project" value="InterPro"/>
</dbReference>
<sequence length="540" mass="62087">MWIALCALFLVSVVYVFYHRHVRKTTLRFTFPYPPGPKPLPIFGNVRDLTTKELWLRADKWAKEFGRITYLHIFGKGLVFLNTPDAAFALLDKRSIIYSDRPHFVMANELCGCENMVAFTPSGEKSRRQRRLFQMALGNACMRSYHPLLELETRPFLRRLLEDPERYVDHIRRYIGGVTLLVIYGHQVKSDDDEFLSLAEECVDLLANRIASSGAIWPVDLFPFLKYLPSWFPGASFMRNAVLWKAKIQEFVDRPYEYVLDEMKKGTARPCFVSMLDRYNHTKSRRAHPGDLRSDHDLRWTANSMYSGGSVELSLTLIMHFMLAMMQHQHVLKRAQAEIDSVIGGERLPTFEDKERLPYCNAVFTETMRWGVPVPLGLPHRLTEDDVYEGMFIPKGSLIFGNIWAILRDETLYPNPHVFDPERFLPSKIGRSDDGVERRRDPRTYVFGFGRRRCPGSHLAESSIWLMMVSMIATLDICKKTATATDEKGSTDPAAGMAEAGSEPEIVFENSVFRIPGPFKCSIRPRSDQALRILMDETVH</sequence>
<organism evidence="11 12">
    <name type="scientific">Scleroderma citrinum Foug A</name>
    <dbReference type="NCBI Taxonomy" id="1036808"/>
    <lineage>
        <taxon>Eukaryota</taxon>
        <taxon>Fungi</taxon>
        <taxon>Dikarya</taxon>
        <taxon>Basidiomycota</taxon>
        <taxon>Agaricomycotina</taxon>
        <taxon>Agaricomycetes</taxon>
        <taxon>Agaricomycetidae</taxon>
        <taxon>Boletales</taxon>
        <taxon>Sclerodermatineae</taxon>
        <taxon>Sclerodermataceae</taxon>
        <taxon>Scleroderma</taxon>
    </lineage>
</organism>
<evidence type="ECO:0000256" key="6">
    <source>
        <dbReference type="ARBA" id="ARBA00023002"/>
    </source>
</evidence>
<dbReference type="EMBL" id="KN822136">
    <property type="protein sequence ID" value="KIM55376.1"/>
    <property type="molecule type" value="Genomic_DNA"/>
</dbReference>
<keyword evidence="7 9" id="KW-0408">Iron</keyword>
<proteinExistence type="inferred from homology"/>
<keyword evidence="12" id="KW-1185">Reference proteome</keyword>
<evidence type="ECO:0000256" key="10">
    <source>
        <dbReference type="RuleBase" id="RU000461"/>
    </source>
</evidence>
<evidence type="ECO:0000256" key="5">
    <source>
        <dbReference type="ARBA" id="ARBA00022723"/>
    </source>
</evidence>
<dbReference type="InParanoid" id="A0A0C3DH04"/>
<comment type="cofactor">
    <cofactor evidence="1 9">
        <name>heme</name>
        <dbReference type="ChEBI" id="CHEBI:30413"/>
    </cofactor>
</comment>
<dbReference type="Gene3D" id="1.10.630.10">
    <property type="entry name" value="Cytochrome P450"/>
    <property type="match status" value="1"/>
</dbReference>
<evidence type="ECO:0000256" key="3">
    <source>
        <dbReference type="ARBA" id="ARBA00010617"/>
    </source>
</evidence>
<dbReference type="PANTHER" id="PTHR46300">
    <property type="entry name" value="P450, PUTATIVE (EUROFUNG)-RELATED-RELATED"/>
    <property type="match status" value="1"/>
</dbReference>
<evidence type="ECO:0000256" key="8">
    <source>
        <dbReference type="ARBA" id="ARBA00023033"/>
    </source>
</evidence>
<evidence type="ECO:0000256" key="2">
    <source>
        <dbReference type="ARBA" id="ARBA00005179"/>
    </source>
</evidence>
<reference evidence="11 12" key="1">
    <citation type="submission" date="2014-04" db="EMBL/GenBank/DDBJ databases">
        <authorList>
            <consortium name="DOE Joint Genome Institute"/>
            <person name="Kuo A."/>
            <person name="Kohler A."/>
            <person name="Nagy L.G."/>
            <person name="Floudas D."/>
            <person name="Copeland A."/>
            <person name="Barry K.W."/>
            <person name="Cichocki N."/>
            <person name="Veneault-Fourrey C."/>
            <person name="LaButti K."/>
            <person name="Lindquist E.A."/>
            <person name="Lipzen A."/>
            <person name="Lundell T."/>
            <person name="Morin E."/>
            <person name="Murat C."/>
            <person name="Sun H."/>
            <person name="Tunlid A."/>
            <person name="Henrissat B."/>
            <person name="Grigoriev I.V."/>
            <person name="Hibbett D.S."/>
            <person name="Martin F."/>
            <person name="Nordberg H.P."/>
            <person name="Cantor M.N."/>
            <person name="Hua S.X."/>
        </authorList>
    </citation>
    <scope>NUCLEOTIDE SEQUENCE [LARGE SCALE GENOMIC DNA]</scope>
    <source>
        <strain evidence="11 12">Foug A</strain>
    </source>
</reference>
<evidence type="ECO:0000256" key="7">
    <source>
        <dbReference type="ARBA" id="ARBA00023004"/>
    </source>
</evidence>
<comment type="similarity">
    <text evidence="3 10">Belongs to the cytochrome P450 family.</text>
</comment>
<dbReference type="InterPro" id="IPR050364">
    <property type="entry name" value="Cytochrome_P450_fung"/>
</dbReference>
<keyword evidence="4 9" id="KW-0349">Heme</keyword>
<dbReference type="InterPro" id="IPR001128">
    <property type="entry name" value="Cyt_P450"/>
</dbReference>
<keyword evidence="6 10" id="KW-0560">Oxidoreductase</keyword>
<dbReference type="STRING" id="1036808.A0A0C3DH04"/>
<reference evidence="12" key="2">
    <citation type="submission" date="2015-01" db="EMBL/GenBank/DDBJ databases">
        <title>Evolutionary Origins and Diversification of the Mycorrhizal Mutualists.</title>
        <authorList>
            <consortium name="DOE Joint Genome Institute"/>
            <consortium name="Mycorrhizal Genomics Consortium"/>
            <person name="Kohler A."/>
            <person name="Kuo A."/>
            <person name="Nagy L.G."/>
            <person name="Floudas D."/>
            <person name="Copeland A."/>
            <person name="Barry K.W."/>
            <person name="Cichocki N."/>
            <person name="Veneault-Fourrey C."/>
            <person name="LaButti K."/>
            <person name="Lindquist E.A."/>
            <person name="Lipzen A."/>
            <person name="Lundell T."/>
            <person name="Morin E."/>
            <person name="Murat C."/>
            <person name="Riley R."/>
            <person name="Ohm R."/>
            <person name="Sun H."/>
            <person name="Tunlid A."/>
            <person name="Henrissat B."/>
            <person name="Grigoriev I.V."/>
            <person name="Hibbett D.S."/>
            <person name="Martin F."/>
        </authorList>
    </citation>
    <scope>NUCLEOTIDE SEQUENCE [LARGE SCALE GENOMIC DNA]</scope>
    <source>
        <strain evidence="12">Foug A</strain>
    </source>
</reference>
<dbReference type="OrthoDB" id="2789670at2759"/>
<dbReference type="GO" id="GO:0004497">
    <property type="term" value="F:monooxygenase activity"/>
    <property type="evidence" value="ECO:0007669"/>
    <property type="project" value="UniProtKB-KW"/>
</dbReference>
<dbReference type="GO" id="GO:0020037">
    <property type="term" value="F:heme binding"/>
    <property type="evidence" value="ECO:0007669"/>
    <property type="project" value="InterPro"/>
</dbReference>
<dbReference type="PRINTS" id="PR00463">
    <property type="entry name" value="EP450I"/>
</dbReference>
<dbReference type="Pfam" id="PF00067">
    <property type="entry name" value="p450"/>
    <property type="match status" value="1"/>
</dbReference>
<keyword evidence="8 10" id="KW-0503">Monooxygenase</keyword>
<protein>
    <recommendedName>
        <fullName evidence="13">Cytochrome P450</fullName>
    </recommendedName>
</protein>
<dbReference type="InterPro" id="IPR002401">
    <property type="entry name" value="Cyt_P450_E_grp-I"/>
</dbReference>
<dbReference type="AlphaFoldDB" id="A0A0C3DH04"/>
<dbReference type="SUPFAM" id="SSF48264">
    <property type="entry name" value="Cytochrome P450"/>
    <property type="match status" value="1"/>
</dbReference>
<gene>
    <name evidence="11" type="ORF">SCLCIDRAFT_134879</name>
</gene>
<accession>A0A0C3DH04</accession>
<dbReference type="CDD" id="cd11065">
    <property type="entry name" value="CYP64-like"/>
    <property type="match status" value="1"/>
</dbReference>
<evidence type="ECO:0008006" key="13">
    <source>
        <dbReference type="Google" id="ProtNLM"/>
    </source>
</evidence>
<keyword evidence="5 9" id="KW-0479">Metal-binding</keyword>
<evidence type="ECO:0000313" key="11">
    <source>
        <dbReference type="EMBL" id="KIM55376.1"/>
    </source>
</evidence>
<dbReference type="Proteomes" id="UP000053989">
    <property type="component" value="Unassembled WGS sequence"/>
</dbReference>
<dbReference type="PANTHER" id="PTHR46300:SF7">
    <property type="entry name" value="P450, PUTATIVE (EUROFUNG)-RELATED"/>
    <property type="match status" value="1"/>
</dbReference>
<evidence type="ECO:0000313" key="12">
    <source>
        <dbReference type="Proteomes" id="UP000053989"/>
    </source>
</evidence>
<dbReference type="GO" id="GO:0005506">
    <property type="term" value="F:iron ion binding"/>
    <property type="evidence" value="ECO:0007669"/>
    <property type="project" value="InterPro"/>
</dbReference>
<comment type="pathway">
    <text evidence="2">Secondary metabolite biosynthesis.</text>
</comment>
<dbReference type="InterPro" id="IPR036396">
    <property type="entry name" value="Cyt_P450_sf"/>
</dbReference>